<dbReference type="SUPFAM" id="SSF53756">
    <property type="entry name" value="UDP-Glycosyltransferase/glycogen phosphorylase"/>
    <property type="match status" value="1"/>
</dbReference>
<evidence type="ECO:0000313" key="2">
    <source>
        <dbReference type="EMBL" id="MPM37215.1"/>
    </source>
</evidence>
<dbReference type="Pfam" id="PF04230">
    <property type="entry name" value="PS_pyruv_trans"/>
    <property type="match status" value="1"/>
</dbReference>
<organism evidence="2">
    <name type="scientific">bioreactor metagenome</name>
    <dbReference type="NCBI Taxonomy" id="1076179"/>
    <lineage>
        <taxon>unclassified sequences</taxon>
        <taxon>metagenomes</taxon>
        <taxon>ecological metagenomes</taxon>
    </lineage>
</organism>
<feature type="domain" description="Polysaccharide pyruvyl transferase" evidence="1">
    <location>
        <begin position="4"/>
        <end position="231"/>
    </location>
</feature>
<protein>
    <recommendedName>
        <fullName evidence="1">Polysaccharide pyruvyl transferase domain-containing protein</fullName>
    </recommendedName>
</protein>
<accession>A0A644Z8I8</accession>
<dbReference type="PANTHER" id="PTHR36836">
    <property type="entry name" value="COLANIC ACID BIOSYNTHESIS PROTEIN WCAK"/>
    <property type="match status" value="1"/>
</dbReference>
<dbReference type="Gene3D" id="3.40.50.2000">
    <property type="entry name" value="Glycogen Phosphorylase B"/>
    <property type="match status" value="1"/>
</dbReference>
<dbReference type="InterPro" id="IPR007345">
    <property type="entry name" value="Polysacch_pyruvyl_Trfase"/>
</dbReference>
<dbReference type="PANTHER" id="PTHR36836:SF1">
    <property type="entry name" value="COLANIC ACID BIOSYNTHESIS PROTEIN WCAK"/>
    <property type="match status" value="1"/>
</dbReference>
<evidence type="ECO:0000259" key="1">
    <source>
        <dbReference type="Pfam" id="PF04230"/>
    </source>
</evidence>
<proteinExistence type="predicted"/>
<dbReference type="AlphaFoldDB" id="A0A644Z8I8"/>
<name>A0A644Z8I8_9ZZZZ</name>
<sequence>MLSADLLLSGGGSLLQDVTSKRSILYYLSILMLAKLLSKKVMLYAQGIGPINSSIARGLTKYVCRKADLITVRDDGSYDELMEMGLPPDRIMVTADAVFSLVADRKDIGRQILQENGLEGDKPIIGIAVRHWAGEQRFMRVFAEAAFKLRKQYNAYIVFVPLQFPADTKIAQEIAFLMPDRTDTIILKEGYTTEEYVSLISNLDFLIGMRLHALVFSALAGVPFLAVSYDPKVDRFVKGMEGTVAGSIDKITSEDILRETARMWRQVPQKQNTKIQALREETQRNAARAVGLLKK</sequence>
<reference evidence="2" key="1">
    <citation type="submission" date="2019-08" db="EMBL/GenBank/DDBJ databases">
        <authorList>
            <person name="Kucharzyk K."/>
            <person name="Murdoch R.W."/>
            <person name="Higgins S."/>
            <person name="Loffler F."/>
        </authorList>
    </citation>
    <scope>NUCLEOTIDE SEQUENCE</scope>
</reference>
<dbReference type="EMBL" id="VSSQ01007869">
    <property type="protein sequence ID" value="MPM37215.1"/>
    <property type="molecule type" value="Genomic_DNA"/>
</dbReference>
<gene>
    <name evidence="2" type="ORF">SDC9_83822</name>
</gene>
<comment type="caution">
    <text evidence="2">The sequence shown here is derived from an EMBL/GenBank/DDBJ whole genome shotgun (WGS) entry which is preliminary data.</text>
</comment>